<dbReference type="Proteomes" id="UP000309128">
    <property type="component" value="Unassembled WGS sequence"/>
</dbReference>
<comment type="caution">
    <text evidence="2">The sequence shown here is derived from an EMBL/GenBank/DDBJ whole genome shotgun (WGS) entry which is preliminary data.</text>
</comment>
<evidence type="ECO:0000313" key="2">
    <source>
        <dbReference type="EMBL" id="TMR11509.1"/>
    </source>
</evidence>
<protein>
    <submittedName>
        <fullName evidence="2">Uncharacterized protein</fullName>
    </submittedName>
</protein>
<sequence length="155" mass="16896">MSAQPALNSPDRDLPRLLFEALAPKYGWSDRADHRCRAAQFASRFGGRDDPRGQPDRDIDEDLPPVASGYEPGLVRDLDDRPRSADSSASSRSSGIPAAPINPVPPPVISSPTCQAFVRFSSLRRRRSAAARLSFRRNPAGAVRFTLKVPISCVV</sequence>
<gene>
    <name evidence="2" type="ORF">ETD86_35570</name>
</gene>
<proteinExistence type="predicted"/>
<dbReference type="AlphaFoldDB" id="A0A5S4F5I0"/>
<keyword evidence="3" id="KW-1185">Reference proteome</keyword>
<feature type="compositionally biased region" description="Low complexity" evidence="1">
    <location>
        <begin position="85"/>
        <end position="99"/>
    </location>
</feature>
<feature type="compositionally biased region" description="Basic and acidic residues" evidence="1">
    <location>
        <begin position="74"/>
        <end position="84"/>
    </location>
</feature>
<dbReference type="RefSeq" id="WP_138671029.1">
    <property type="nucleotide sequence ID" value="NZ_VCKY01000155.1"/>
</dbReference>
<organism evidence="2 3">
    <name type="scientific">Nonomuraea turkmeniaca</name>
    <dbReference type="NCBI Taxonomy" id="103838"/>
    <lineage>
        <taxon>Bacteria</taxon>
        <taxon>Bacillati</taxon>
        <taxon>Actinomycetota</taxon>
        <taxon>Actinomycetes</taxon>
        <taxon>Streptosporangiales</taxon>
        <taxon>Streptosporangiaceae</taxon>
        <taxon>Nonomuraea</taxon>
    </lineage>
</organism>
<name>A0A5S4F5I0_9ACTN</name>
<feature type="region of interest" description="Disordered" evidence="1">
    <location>
        <begin position="41"/>
        <end position="107"/>
    </location>
</feature>
<feature type="compositionally biased region" description="Basic and acidic residues" evidence="1">
    <location>
        <begin position="46"/>
        <end position="57"/>
    </location>
</feature>
<reference evidence="2 3" key="1">
    <citation type="submission" date="2019-05" db="EMBL/GenBank/DDBJ databases">
        <title>Draft genome sequence of Nonomuraea turkmeniaca DSM 43926.</title>
        <authorList>
            <person name="Saricaoglu S."/>
            <person name="Isik K."/>
        </authorList>
    </citation>
    <scope>NUCLEOTIDE SEQUENCE [LARGE SCALE GENOMIC DNA]</scope>
    <source>
        <strain evidence="2 3">DSM 43926</strain>
    </source>
</reference>
<dbReference type="EMBL" id="VCKY01000155">
    <property type="protein sequence ID" value="TMR11509.1"/>
    <property type="molecule type" value="Genomic_DNA"/>
</dbReference>
<evidence type="ECO:0000256" key="1">
    <source>
        <dbReference type="SAM" id="MobiDB-lite"/>
    </source>
</evidence>
<evidence type="ECO:0000313" key="3">
    <source>
        <dbReference type="Proteomes" id="UP000309128"/>
    </source>
</evidence>
<accession>A0A5S4F5I0</accession>